<name>E5A181_LEPMJ</name>
<organism evidence="2">
    <name type="scientific">Leptosphaeria maculans (strain JN3 / isolate v23.1.3 / race Av1-4-5-6-7-8)</name>
    <name type="common">Blackleg fungus</name>
    <name type="synonym">Phoma lingam</name>
    <dbReference type="NCBI Taxonomy" id="985895"/>
    <lineage>
        <taxon>Eukaryota</taxon>
        <taxon>Fungi</taxon>
        <taxon>Dikarya</taxon>
        <taxon>Ascomycota</taxon>
        <taxon>Pezizomycotina</taxon>
        <taxon>Dothideomycetes</taxon>
        <taxon>Pleosporomycetidae</taxon>
        <taxon>Pleosporales</taxon>
        <taxon>Pleosporineae</taxon>
        <taxon>Leptosphaeriaceae</taxon>
        <taxon>Plenodomus</taxon>
        <taxon>Plenodomus lingam/Leptosphaeria maculans species complex</taxon>
    </lineage>
</organism>
<dbReference type="InParanoid" id="E5A181"/>
<evidence type="ECO:0000313" key="2">
    <source>
        <dbReference type="Proteomes" id="UP000002668"/>
    </source>
</evidence>
<dbReference type="VEuPathDB" id="FungiDB:LEMA_P104760.1"/>
<dbReference type="Proteomes" id="UP000002668">
    <property type="component" value="Genome"/>
</dbReference>
<accession>E5A181</accession>
<evidence type="ECO:0000313" key="1">
    <source>
        <dbReference type="EMBL" id="CBX97345.1"/>
    </source>
</evidence>
<reference evidence="2" key="1">
    <citation type="journal article" date="2011" name="Nat. Commun.">
        <title>Effector diversification within compartments of the Leptosphaeria maculans genome affected by Repeat-Induced Point mutations.</title>
        <authorList>
            <person name="Rouxel T."/>
            <person name="Grandaubert J."/>
            <person name="Hane J.K."/>
            <person name="Hoede C."/>
            <person name="van de Wouw A.P."/>
            <person name="Couloux A."/>
            <person name="Dominguez V."/>
            <person name="Anthouard V."/>
            <person name="Bally P."/>
            <person name="Bourras S."/>
            <person name="Cozijnsen A.J."/>
            <person name="Ciuffetti L.M."/>
            <person name="Degrave A."/>
            <person name="Dilmaghani A."/>
            <person name="Duret L."/>
            <person name="Fudal I."/>
            <person name="Goodwin S.B."/>
            <person name="Gout L."/>
            <person name="Glaser N."/>
            <person name="Linglin J."/>
            <person name="Kema G.H.J."/>
            <person name="Lapalu N."/>
            <person name="Lawrence C.B."/>
            <person name="May K."/>
            <person name="Meyer M."/>
            <person name="Ollivier B."/>
            <person name="Poulain J."/>
            <person name="Schoch C.L."/>
            <person name="Simon A."/>
            <person name="Spatafora J.W."/>
            <person name="Stachowiak A."/>
            <person name="Turgeon B.G."/>
            <person name="Tyler B.M."/>
            <person name="Vincent D."/>
            <person name="Weissenbach J."/>
            <person name="Amselem J."/>
            <person name="Quesneville H."/>
            <person name="Oliver R.P."/>
            <person name="Wincker P."/>
            <person name="Balesdent M.-H."/>
            <person name="Howlett B.J."/>
        </authorList>
    </citation>
    <scope>NUCLEOTIDE SEQUENCE [LARGE SCALE GENOMIC DNA]</scope>
    <source>
        <strain evidence="2">JN3 / isolate v23.1.3 / race Av1-4-5-6-7-8</strain>
    </source>
</reference>
<dbReference type="HOGENOM" id="CLU_1343482_0_0_1"/>
<dbReference type="AlphaFoldDB" id="E5A181"/>
<proteinExistence type="predicted"/>
<protein>
    <submittedName>
        <fullName evidence="1">Predicted protein</fullName>
    </submittedName>
</protein>
<dbReference type="EMBL" id="FP929131">
    <property type="protein sequence ID" value="CBX97345.1"/>
    <property type="molecule type" value="Genomic_DNA"/>
</dbReference>
<keyword evidence="2" id="KW-1185">Reference proteome</keyword>
<gene>
    <name evidence="1" type="ORF">LEMA_P104760.1</name>
</gene>
<sequence>MQKTIRRPSVHSTVRFGAIESLFCYRSECAAQGHVCSTYYIGTWHTQRPCTGCCNGPLRSASSASLQPRTVRLSGDRKRGVGMGMAMPSNRREITGTLAAGIHGWCEYAVRWGPSRYEYQASTTYLRYLSDCLLIRSPILLALPTVLQQRDGRSKITACIGTWQLVYARVQQNHVGTAEHQDGVSVMARRTSEHHLLYSRMTVI</sequence>